<dbReference type="AlphaFoldDB" id="A0A1H0S6V2"/>
<dbReference type="Proteomes" id="UP000199651">
    <property type="component" value="Unassembled WGS sequence"/>
</dbReference>
<dbReference type="OrthoDB" id="3613699at2"/>
<protein>
    <recommendedName>
        <fullName evidence="3">Condensation domain-containing protein</fullName>
    </recommendedName>
</protein>
<organism evidence="1 2">
    <name type="scientific">Actinokineospora alba</name>
    <dbReference type="NCBI Taxonomy" id="504798"/>
    <lineage>
        <taxon>Bacteria</taxon>
        <taxon>Bacillati</taxon>
        <taxon>Actinomycetota</taxon>
        <taxon>Actinomycetes</taxon>
        <taxon>Pseudonocardiales</taxon>
        <taxon>Pseudonocardiaceae</taxon>
        <taxon>Actinokineospora</taxon>
    </lineage>
</organism>
<evidence type="ECO:0008006" key="3">
    <source>
        <dbReference type="Google" id="ProtNLM"/>
    </source>
</evidence>
<evidence type="ECO:0000313" key="2">
    <source>
        <dbReference type="Proteomes" id="UP000199651"/>
    </source>
</evidence>
<accession>A0A1H0S6V2</accession>
<name>A0A1H0S6V2_9PSEU</name>
<dbReference type="EMBL" id="FNJB01000008">
    <property type="protein sequence ID" value="SDP37375.1"/>
    <property type="molecule type" value="Genomic_DNA"/>
</dbReference>
<evidence type="ECO:0000313" key="1">
    <source>
        <dbReference type="EMBL" id="SDP37375.1"/>
    </source>
</evidence>
<gene>
    <name evidence="1" type="ORF">SAMN05192558_108306</name>
</gene>
<proteinExistence type="predicted"/>
<reference evidence="2" key="1">
    <citation type="submission" date="2016-10" db="EMBL/GenBank/DDBJ databases">
        <authorList>
            <person name="Varghese N."/>
            <person name="Submissions S."/>
        </authorList>
    </citation>
    <scope>NUCLEOTIDE SEQUENCE [LARGE SCALE GENOMIC DNA]</scope>
    <source>
        <strain evidence="2">IBRC-M 10655</strain>
    </source>
</reference>
<sequence length="338" mass="35230">MGAATSGFGDPTVSWSILLHADLASQPDPAAVRRGLDEVGARFPHLGPTPDVAEAESLDDLRHQFAETPYAPDDSLVRAAVGPHELLIAAHHGACDGLGLLALLGAALDIPVTSGAVGVADRPAGESFLRSAARRVTEALLHPPARVEPSVRGQEPGELLLTRHEPRIRAGTSKLTAAAATAVTAWNQRHDAGAARLVAAVGVSRRGGNDIEPRDESAFLRLPLETTDQRHISQALAEQAPEPQFPDSPGLLTTLGTRLLANRLGSSFLVSNLGAVSTSDVVRTLAFHPAASGRSAVAFGAVTVADTTTITVRVRARDFDTEAAGTLLADLVTELRGD</sequence>
<dbReference type="STRING" id="504798.SAMN05421871_105317"/>
<dbReference type="RefSeq" id="WP_091379059.1">
    <property type="nucleotide sequence ID" value="NZ_FNDV01000005.1"/>
</dbReference>
<keyword evidence="2" id="KW-1185">Reference proteome</keyword>